<dbReference type="AlphaFoldDB" id="A0A3S4R0C6"/>
<keyword evidence="2" id="KW-0472">Membrane</keyword>
<feature type="region of interest" description="Disordered" evidence="1">
    <location>
        <begin position="1"/>
        <end position="61"/>
    </location>
</feature>
<evidence type="ECO:0000313" key="3">
    <source>
        <dbReference type="EMBL" id="VEG27375.1"/>
    </source>
</evidence>
<sequence>MTPTHDTDTTEIGPRAEGTDPEAGLADEIHRDRPVASADRVWSASSLENEPTDDPRRGPRRGTVTWGVVLCLIAGLLAAVGLGLHVDIVALGIIVLAGAGIALLAMALVPSKRTQG</sequence>
<dbReference type="RefSeq" id="WP_126382162.1">
    <property type="nucleotide sequence ID" value="NZ_LR134350.1"/>
</dbReference>
<feature type="transmembrane region" description="Helical" evidence="2">
    <location>
        <begin position="88"/>
        <end position="109"/>
    </location>
</feature>
<proteinExistence type="predicted"/>
<reference evidence="3 4" key="1">
    <citation type="submission" date="2018-12" db="EMBL/GenBank/DDBJ databases">
        <authorList>
            <consortium name="Pathogen Informatics"/>
        </authorList>
    </citation>
    <scope>NUCLEOTIDE SEQUENCE [LARGE SCALE GENOMIC DNA]</scope>
    <source>
        <strain evidence="3 4">NCTC11636</strain>
    </source>
</reference>
<keyword evidence="2" id="KW-1133">Transmembrane helix</keyword>
<feature type="transmembrane region" description="Helical" evidence="2">
    <location>
        <begin position="64"/>
        <end position="82"/>
    </location>
</feature>
<dbReference type="Proteomes" id="UP000266895">
    <property type="component" value="Chromosome"/>
</dbReference>
<evidence type="ECO:0000313" key="4">
    <source>
        <dbReference type="Proteomes" id="UP000266895"/>
    </source>
</evidence>
<organism evidence="3 4">
    <name type="scientific">Actinomyces howellii</name>
    <dbReference type="NCBI Taxonomy" id="52771"/>
    <lineage>
        <taxon>Bacteria</taxon>
        <taxon>Bacillati</taxon>
        <taxon>Actinomycetota</taxon>
        <taxon>Actinomycetes</taxon>
        <taxon>Actinomycetales</taxon>
        <taxon>Actinomycetaceae</taxon>
        <taxon>Actinomyces</taxon>
    </lineage>
</organism>
<evidence type="ECO:0000256" key="2">
    <source>
        <dbReference type="SAM" id="Phobius"/>
    </source>
</evidence>
<keyword evidence="4" id="KW-1185">Reference proteome</keyword>
<keyword evidence="2" id="KW-0812">Transmembrane</keyword>
<evidence type="ECO:0000256" key="1">
    <source>
        <dbReference type="SAM" id="MobiDB-lite"/>
    </source>
</evidence>
<protein>
    <submittedName>
        <fullName evidence="3">Uncharacterized protein</fullName>
    </submittedName>
</protein>
<accession>A0A3S4R0C6</accession>
<dbReference type="KEGG" id="ahw:NCTC11636_01000"/>
<name>A0A3S4R0C6_9ACTO</name>
<gene>
    <name evidence="3" type="ORF">NCTC11636_01000</name>
</gene>
<dbReference type="EMBL" id="LR134350">
    <property type="protein sequence ID" value="VEG27375.1"/>
    <property type="molecule type" value="Genomic_DNA"/>
</dbReference>